<evidence type="ECO:0000313" key="2">
    <source>
        <dbReference type="Proteomes" id="UP000001627"/>
    </source>
</evidence>
<protein>
    <submittedName>
        <fullName evidence="1">Lipoprotein, putative</fullName>
    </submittedName>
</protein>
<keyword evidence="1" id="KW-0449">Lipoprotein</keyword>
<dbReference type="HOGENOM" id="CLU_902633_0_0_5"/>
<dbReference type="AlphaFoldDB" id="C6V3Y4"/>
<dbReference type="EMBL" id="CP001431">
    <property type="protein sequence ID" value="ACT69105.1"/>
    <property type="molecule type" value="Genomic_DNA"/>
</dbReference>
<sequence>MKINAGKDLIMSCAVLSVVALLSIVACAVLIKLAKQRAALEKGKIDKKILQDRGSHLEERSLSDEQGGDPHSQLEGAELSQDIPVPGLKNCFLSSDGILGPEGAETKPNWRGKVVIVDQSASVFKNYSYVREGDSGKLYDVLKIHEGPISESMREKCNGEELLINPETFRAQCYEAGVIHVGNTLPSRLGVSRVADMSPDVLRLALQLFFYSTFSRISWACSYEMRSFCTKATLLIPMVELEGFNKGLPKSEELEVFAKAFFDVFKRGVGETSTGALNVKSVKICCGDRETQLALAEAMDKVRQKMDQEAGKTPDSPAR</sequence>
<organism evidence="1 2">
    <name type="scientific">Neorickettsia risticii (strain Illinois)</name>
    <dbReference type="NCBI Taxonomy" id="434131"/>
    <lineage>
        <taxon>Bacteria</taxon>
        <taxon>Pseudomonadati</taxon>
        <taxon>Pseudomonadota</taxon>
        <taxon>Alphaproteobacteria</taxon>
        <taxon>Rickettsiales</taxon>
        <taxon>Anaplasmataceae</taxon>
        <taxon>Neorickettsia</taxon>
    </lineage>
</organism>
<dbReference type="PROSITE" id="PS51257">
    <property type="entry name" value="PROKAR_LIPOPROTEIN"/>
    <property type="match status" value="1"/>
</dbReference>
<evidence type="ECO:0000313" key="1">
    <source>
        <dbReference type="EMBL" id="ACT69105.1"/>
    </source>
</evidence>
<keyword evidence="2" id="KW-1185">Reference proteome</keyword>
<dbReference type="Proteomes" id="UP000001627">
    <property type="component" value="Chromosome"/>
</dbReference>
<reference evidence="1 2" key="1">
    <citation type="journal article" date="2009" name="Nucleic Acids Res.">
        <title>Analysis of complete genome sequence of Neorickettsia risticii: causative agent of Potomac horse fever.</title>
        <authorList>
            <person name="Lin M."/>
            <person name="Zhang C."/>
            <person name="Gibson K."/>
            <person name="Rikihisa Y."/>
        </authorList>
    </citation>
    <scope>NUCLEOTIDE SEQUENCE [LARGE SCALE GENOMIC DNA]</scope>
    <source>
        <strain evidence="1 2">Illinois</strain>
    </source>
</reference>
<name>C6V3Y4_NEORI</name>
<dbReference type="RefSeq" id="WP_012779502.1">
    <property type="nucleotide sequence ID" value="NC_013009.1"/>
</dbReference>
<dbReference type="OrthoDB" id="9818826at2"/>
<proteinExistence type="predicted"/>
<gene>
    <name evidence="1" type="ordered locus">NRI_0103</name>
</gene>
<accession>C6V3Y4</accession>
<dbReference type="KEGG" id="nri:NRI_0103"/>